<keyword evidence="3" id="KW-1185">Reference proteome</keyword>
<evidence type="ECO:0008006" key="4">
    <source>
        <dbReference type="Google" id="ProtNLM"/>
    </source>
</evidence>
<evidence type="ECO:0000313" key="2">
    <source>
        <dbReference type="EMBL" id="BBM88137.1"/>
    </source>
</evidence>
<dbReference type="RefSeq" id="WP_151972348.1">
    <property type="nucleotide sequence ID" value="NZ_AP019860.1"/>
</dbReference>
<dbReference type="PROSITE" id="PS00409">
    <property type="entry name" value="PROKAR_NTER_METHYL"/>
    <property type="match status" value="1"/>
</dbReference>
<evidence type="ECO:0000256" key="1">
    <source>
        <dbReference type="SAM" id="Phobius"/>
    </source>
</evidence>
<dbReference type="EMBL" id="AP019860">
    <property type="protein sequence ID" value="BBM88137.1"/>
    <property type="molecule type" value="Genomic_DNA"/>
</dbReference>
<protein>
    <recommendedName>
        <fullName evidence="4">Prepilin-type N-terminal cleavage/methylation domain-containing protein</fullName>
    </recommendedName>
</protein>
<dbReference type="AlphaFoldDB" id="A0A5S9IUS2"/>
<dbReference type="Proteomes" id="UP000326354">
    <property type="component" value="Chromosome"/>
</dbReference>
<feature type="transmembrane region" description="Helical" evidence="1">
    <location>
        <begin position="6"/>
        <end position="32"/>
    </location>
</feature>
<name>A0A5S9IUS2_UABAM</name>
<proteinExistence type="predicted"/>
<dbReference type="KEGG" id="uam:UABAM_06553"/>
<evidence type="ECO:0000313" key="3">
    <source>
        <dbReference type="Proteomes" id="UP000326354"/>
    </source>
</evidence>
<organism evidence="2 3">
    <name type="scientific">Uabimicrobium amorphum</name>
    <dbReference type="NCBI Taxonomy" id="2596890"/>
    <lineage>
        <taxon>Bacteria</taxon>
        <taxon>Pseudomonadati</taxon>
        <taxon>Planctomycetota</taxon>
        <taxon>Candidatus Uabimicrobiia</taxon>
        <taxon>Candidatus Uabimicrobiales</taxon>
        <taxon>Candidatus Uabimicrobiaceae</taxon>
        <taxon>Candidatus Uabimicrobium</taxon>
    </lineage>
</organism>
<keyword evidence="1" id="KW-1133">Transmembrane helix</keyword>
<dbReference type="InterPro" id="IPR012902">
    <property type="entry name" value="N_methyl_site"/>
</dbReference>
<dbReference type="OrthoDB" id="8724817at2"/>
<keyword evidence="1" id="KW-0472">Membrane</keyword>
<sequence>MKNKSTAGFTLIEILISLGILVFGVVGILTLFPAGIKSTKKAAEETYAAFIADSVYASLRASASQMAPGDPLIYFHDGINSGGRVNEYVLPQVDESIGIPSIGANPPTAGPVDNRKTTTTYTAELQAGGDVNFALLGQNANGFNVAVSEDDTGGALAQFSYNIQISYPRQDSTRPQENPKGLFDVMIRIRRSGKLIKRFPSKIFLPTNNDN</sequence>
<dbReference type="Pfam" id="PF07963">
    <property type="entry name" value="N_methyl"/>
    <property type="match status" value="1"/>
</dbReference>
<gene>
    <name evidence="2" type="ORF">UABAM_06553</name>
</gene>
<keyword evidence="1" id="KW-0812">Transmembrane</keyword>
<reference evidence="2 3" key="1">
    <citation type="submission" date="2019-08" db="EMBL/GenBank/DDBJ databases">
        <title>Complete genome sequence of Candidatus Uab amorphum.</title>
        <authorList>
            <person name="Shiratori T."/>
            <person name="Suzuki S."/>
            <person name="Kakizawa Y."/>
            <person name="Ishida K."/>
        </authorList>
    </citation>
    <scope>NUCLEOTIDE SEQUENCE [LARGE SCALE GENOMIC DNA]</scope>
    <source>
        <strain evidence="2 3">SRT547</strain>
    </source>
</reference>
<accession>A0A5S9IUS2</accession>